<keyword evidence="1" id="KW-1133">Transmembrane helix</keyword>
<dbReference type="AlphaFoldDB" id="A0A5M4FJC2"/>
<proteinExistence type="predicted"/>
<keyword evidence="1" id="KW-0472">Membrane</keyword>
<feature type="transmembrane region" description="Helical" evidence="1">
    <location>
        <begin position="33"/>
        <end position="54"/>
    </location>
</feature>
<dbReference type="InterPro" id="IPR026898">
    <property type="entry name" value="PrsW"/>
</dbReference>
<keyword evidence="2" id="KW-0482">Metalloprotease</keyword>
<accession>A0A5M4FJC2</accession>
<feature type="transmembrane region" description="Helical" evidence="1">
    <location>
        <begin position="163"/>
        <end position="184"/>
    </location>
</feature>
<feature type="transmembrane region" description="Helical" evidence="1">
    <location>
        <begin position="97"/>
        <end position="118"/>
    </location>
</feature>
<feature type="transmembrane region" description="Helical" evidence="1">
    <location>
        <begin position="214"/>
        <end position="232"/>
    </location>
</feature>
<dbReference type="PANTHER" id="PTHR36844:SF1">
    <property type="entry name" value="PROTEASE PRSW"/>
    <property type="match status" value="1"/>
</dbReference>
<keyword evidence="2" id="KW-0378">Hydrolase</keyword>
<dbReference type="PANTHER" id="PTHR36844">
    <property type="entry name" value="PROTEASE PRSW"/>
    <property type="match status" value="1"/>
</dbReference>
<keyword evidence="1" id="KW-0812">Transmembrane</keyword>
<dbReference type="OrthoDB" id="9785431at2"/>
<evidence type="ECO:0000313" key="2">
    <source>
        <dbReference type="EMBL" id="KAA1400072.1"/>
    </source>
</evidence>
<dbReference type="GO" id="GO:0008237">
    <property type="term" value="F:metallopeptidase activity"/>
    <property type="evidence" value="ECO:0007669"/>
    <property type="project" value="UniProtKB-KW"/>
</dbReference>
<feature type="transmembrane region" description="Helical" evidence="1">
    <location>
        <begin position="66"/>
        <end position="85"/>
    </location>
</feature>
<dbReference type="Proteomes" id="UP000380867">
    <property type="component" value="Unassembled WGS sequence"/>
</dbReference>
<feature type="transmembrane region" description="Helical" evidence="1">
    <location>
        <begin position="269"/>
        <end position="290"/>
    </location>
</feature>
<organism evidence="2 3">
    <name type="scientific">Aeromicrobium ginsengisoli</name>
    <dbReference type="NCBI Taxonomy" id="363867"/>
    <lineage>
        <taxon>Bacteria</taxon>
        <taxon>Bacillati</taxon>
        <taxon>Actinomycetota</taxon>
        <taxon>Actinomycetes</taxon>
        <taxon>Propionibacteriales</taxon>
        <taxon>Nocardioidaceae</taxon>
        <taxon>Aeromicrobium</taxon>
    </lineage>
</organism>
<gene>
    <name evidence="2" type="ORF">ESP70_004835</name>
</gene>
<dbReference type="Pfam" id="PF13367">
    <property type="entry name" value="PrsW-protease"/>
    <property type="match status" value="1"/>
</dbReference>
<sequence length="401" mass="43703">MPYDLRVTEATAAAIPAALPKYTEAIRQRGRTALIVIFVVVAVAGVLGAAWIAWRGSDGDAAGSTLSIGYALIPLPLLWLVYWWLDRYEPEPRRYKFAAFVWGGVIAVTIALTLELSIQEIWDLSDKQMASFIAPVVEEPAKCLFLILTFTRARRVIDGYLDGLIYAGIVGIGFAFVENIGYYASSYLGSPDIQVAGAEGATATFVVRGLFSPFAHPLFTSAFGIAVGLAAARRSKTMKVLICTLGLIVSAGLHGLWNGSLSYGGGVGFVLAYLALGVVLVALAVLAIIVRTRQVRILERSLSYVAQRGWIHPAEIPYLSRFGYRKAARRYAKSHGGKVAAQVVKRYQGLATEMAFLHDGLMSGRQIPRGVERTYALLDAMYELRPMLRFPPALQSTVRHS</sequence>
<comment type="caution">
    <text evidence="2">The sequence shown here is derived from an EMBL/GenBank/DDBJ whole genome shotgun (WGS) entry which is preliminary data.</text>
</comment>
<keyword evidence="3" id="KW-1185">Reference proteome</keyword>
<dbReference type="EMBL" id="SDPQ02000001">
    <property type="protein sequence ID" value="KAA1400072.1"/>
    <property type="molecule type" value="Genomic_DNA"/>
</dbReference>
<reference evidence="2" key="1">
    <citation type="submission" date="2019-09" db="EMBL/GenBank/DDBJ databases">
        <authorList>
            <person name="Li J."/>
        </authorList>
    </citation>
    <scope>NUCLEOTIDE SEQUENCE [LARGE SCALE GENOMIC DNA]</scope>
    <source>
        <strain evidence="2">JCM 14732</strain>
    </source>
</reference>
<evidence type="ECO:0000256" key="1">
    <source>
        <dbReference type="SAM" id="Phobius"/>
    </source>
</evidence>
<feature type="transmembrane region" description="Helical" evidence="1">
    <location>
        <begin position="239"/>
        <end position="257"/>
    </location>
</feature>
<feature type="transmembrane region" description="Helical" evidence="1">
    <location>
        <begin position="130"/>
        <end position="151"/>
    </location>
</feature>
<name>A0A5M4FJC2_9ACTN</name>
<protein>
    <submittedName>
        <fullName evidence="2">PrsW family intramembrane metalloprotease</fullName>
    </submittedName>
</protein>
<keyword evidence="2" id="KW-0645">Protease</keyword>
<dbReference type="GO" id="GO:0006508">
    <property type="term" value="P:proteolysis"/>
    <property type="evidence" value="ECO:0007669"/>
    <property type="project" value="UniProtKB-KW"/>
</dbReference>
<evidence type="ECO:0000313" key="3">
    <source>
        <dbReference type="Proteomes" id="UP000380867"/>
    </source>
</evidence>